<keyword evidence="2" id="KW-0472">Membrane</keyword>
<dbReference type="PANTHER" id="PTHR10202">
    <property type="entry name" value="PRESENILIN"/>
    <property type="match status" value="1"/>
</dbReference>
<evidence type="ECO:0000313" key="4">
    <source>
        <dbReference type="WBParaSite" id="MhA1_Contig593.frz3.gene5"/>
    </source>
</evidence>
<name>A0A1I8BTY0_MELHA</name>
<sequence length="305" mass="34885">MAIDRAVLVVSCFVLLNMIVTLFIWCYVYEMKYVVFPHFPMLDIDGLFTTGNVLLDGSLNGLFIATIIALMSIILGQCILRRLKSCVVLFVKSTFMMMSYIMPAMIIFDTLLKVLGPENSYIYLFTFFASLFFTSTIVTAYFTDHLPTFLRQTLTILNCSCVSIYYLRFLPRYTIWFLMAAIILWDLFSVNSSFGPLKVAALNAHDYSERILPFMFFIAKNNKNNEEEISDENSENNSVTTISFSDENTTITKEENEEGEENDEDDDCYSEFTLNTYDGEVDSIEEEENNNNGERTAFDALNVSG</sequence>
<dbReference type="GO" id="GO:0007219">
    <property type="term" value="P:Notch signaling pathway"/>
    <property type="evidence" value="ECO:0007669"/>
    <property type="project" value="TreeGrafter"/>
</dbReference>
<feature type="compositionally biased region" description="Acidic residues" evidence="1">
    <location>
        <begin position="255"/>
        <end position="269"/>
    </location>
</feature>
<dbReference type="GO" id="GO:0016485">
    <property type="term" value="P:protein processing"/>
    <property type="evidence" value="ECO:0007669"/>
    <property type="project" value="InterPro"/>
</dbReference>
<feature type="region of interest" description="Disordered" evidence="1">
    <location>
        <begin position="285"/>
        <end position="305"/>
    </location>
</feature>
<feature type="transmembrane region" description="Helical" evidence="2">
    <location>
        <begin position="120"/>
        <end position="142"/>
    </location>
</feature>
<proteinExistence type="predicted"/>
<keyword evidence="2" id="KW-0812">Transmembrane</keyword>
<feature type="transmembrane region" description="Helical" evidence="2">
    <location>
        <begin position="173"/>
        <end position="190"/>
    </location>
</feature>
<protein>
    <submittedName>
        <fullName evidence="4">Presenilin</fullName>
    </submittedName>
</protein>
<feature type="transmembrane region" description="Helical" evidence="2">
    <location>
        <begin position="87"/>
        <end position="108"/>
    </location>
</feature>
<evidence type="ECO:0000256" key="2">
    <source>
        <dbReference type="SAM" id="Phobius"/>
    </source>
</evidence>
<dbReference type="GO" id="GO:0042500">
    <property type="term" value="F:aspartic endopeptidase activity, intramembrane cleaving"/>
    <property type="evidence" value="ECO:0007669"/>
    <property type="project" value="InterPro"/>
</dbReference>
<dbReference type="OMA" id="DEREMWA"/>
<dbReference type="WBParaSite" id="MhA1_Contig593.frz3.gene5">
    <property type="protein sequence ID" value="MhA1_Contig593.frz3.gene5"/>
    <property type="gene ID" value="MhA1_Contig593.frz3.gene5"/>
</dbReference>
<feature type="transmembrane region" description="Helical" evidence="2">
    <location>
        <begin position="61"/>
        <end position="80"/>
    </location>
</feature>
<dbReference type="Pfam" id="PF01080">
    <property type="entry name" value="Presenilin"/>
    <property type="match status" value="1"/>
</dbReference>
<dbReference type="GO" id="GO:0055074">
    <property type="term" value="P:calcium ion homeostasis"/>
    <property type="evidence" value="ECO:0007669"/>
    <property type="project" value="TreeGrafter"/>
</dbReference>
<dbReference type="InterPro" id="IPR001108">
    <property type="entry name" value="Peptidase_A22A"/>
</dbReference>
<dbReference type="GO" id="GO:0006509">
    <property type="term" value="P:membrane protein ectodomain proteolysis"/>
    <property type="evidence" value="ECO:0007669"/>
    <property type="project" value="TreeGrafter"/>
</dbReference>
<feature type="transmembrane region" description="Helical" evidence="2">
    <location>
        <begin position="6"/>
        <end position="28"/>
    </location>
</feature>
<dbReference type="PANTHER" id="PTHR10202:SF25">
    <property type="entry name" value="PRESENILIN SPE-4"/>
    <property type="match status" value="1"/>
</dbReference>
<evidence type="ECO:0000313" key="3">
    <source>
        <dbReference type="Proteomes" id="UP000095281"/>
    </source>
</evidence>
<keyword evidence="2" id="KW-1133">Transmembrane helix</keyword>
<feature type="region of interest" description="Disordered" evidence="1">
    <location>
        <begin position="227"/>
        <end position="270"/>
    </location>
</feature>
<reference evidence="4" key="1">
    <citation type="submission" date="2016-11" db="UniProtKB">
        <authorList>
            <consortium name="WormBaseParasite"/>
        </authorList>
    </citation>
    <scope>IDENTIFICATION</scope>
</reference>
<dbReference type="Proteomes" id="UP000095281">
    <property type="component" value="Unplaced"/>
</dbReference>
<dbReference type="GO" id="GO:0034205">
    <property type="term" value="P:amyloid-beta formation"/>
    <property type="evidence" value="ECO:0007669"/>
    <property type="project" value="TreeGrafter"/>
</dbReference>
<accession>A0A1I8BTY0</accession>
<dbReference type="GO" id="GO:0070765">
    <property type="term" value="C:gamma-secretase complex"/>
    <property type="evidence" value="ECO:0007669"/>
    <property type="project" value="TreeGrafter"/>
</dbReference>
<dbReference type="AlphaFoldDB" id="A0A1I8BTY0"/>
<evidence type="ECO:0000256" key="1">
    <source>
        <dbReference type="SAM" id="MobiDB-lite"/>
    </source>
</evidence>
<organism evidence="3 4">
    <name type="scientific">Meloidogyne hapla</name>
    <name type="common">Root-knot nematode worm</name>
    <dbReference type="NCBI Taxonomy" id="6305"/>
    <lineage>
        <taxon>Eukaryota</taxon>
        <taxon>Metazoa</taxon>
        <taxon>Ecdysozoa</taxon>
        <taxon>Nematoda</taxon>
        <taxon>Chromadorea</taxon>
        <taxon>Rhabditida</taxon>
        <taxon>Tylenchina</taxon>
        <taxon>Tylenchomorpha</taxon>
        <taxon>Tylenchoidea</taxon>
        <taxon>Meloidogynidae</taxon>
        <taxon>Meloidogyninae</taxon>
        <taxon>Meloidogyne</taxon>
    </lineage>
</organism>
<keyword evidence="3" id="KW-1185">Reference proteome</keyword>